<feature type="domain" description="Polysaccharide lyase family 8 central" evidence="4">
    <location>
        <begin position="696"/>
        <end position="953"/>
    </location>
</feature>
<sequence length="1136" mass="125961">MFSFLVLLQIFLLFLTVFKTCVRAQSPSTCPFNVPFDFESAAQLGCFQTIASPSTGTISLSNDKKTVKHGSSSLRWVTTGASTLQLRSSTFTIPNSCLRNGGVKVWIYKGSTSGHTLQVEFKNSATTVGGFTANDFEGWRGIWVTFAECKTQSNSLQSPTVIDEVNFIGNGAQTLEFTCDIREQSRDKIVPPISPFGVNWYDKAEFWQQTYRWSNANVPARPITIDTQKRNHLDHIKSRLKNWYSDETVTSLNYPRGSPLEKRWRMHVETFKRAHDEYDNLSVDQQTGKIVGPPLFCRNCKPEPNTKFGDIMIKILLPLALEYHLSSRPNEITDVATVQQSELPVNNSVIRRTRAIETIAGQNANMKAIFKSNLPNSSALTVNEITAAIEALNNERLIRINNLLDFVKDQGFTDGSGLGSLHHEMNLDGAGFMHSLFLLSESLSRSTLMDLINTAKWFTDFGEIYQTPTFEFKGTTADRIITLMLSRLIIVLVMPTDTEDAIKDKIRDMDALSRWQNNALSINEGLGGLIKPDYSVYHHKSFYGSVYGPSALQNAALVQYLLGGTVFALSSTSENHIKGGLEALRLMAVKYSTPPSNLPAYAYISVAYPTTLPTSVPTGVSVSSLNNPEWFLRLYNDPSVESFLEDGAPNKNKYYFNSLGSLQIMEAVNSTAVSQGKSQEQSPEGHWSKNFAALSIHRRKNWAVTVKGFNNFVWDYETSADENVFGLFASHGALLIANDEAALQHHDIDTGWDWSKIPGATTIALGNPNIDELNIGTTGRFYNKRGFAGGLTFGGTMTSKNGLFGMNFKQPEYDVSDWRGNIRFQFKKSVFMFENLLVGLGSDILLQRNNMKIAQTTLFQDKLSSSQFIKVDGSRKDASSNYNHVPSTISSTSLTDAKGNFYYIPRTSSPILKVTVSTQTSKKDDGSTSTSGKYGAAWFEHSSANPSYEYAVLIPTASYHTQLSDLQTAQDTAGNEVYKVLRRDERAHIVQFLKSPKFWSGLSHPVTGYVMFRSESSLPNDGPITDVSSGNCLIMVEETAQFIHLAITYPDLALSGGGVPTNSRDVGESLLYTSASVEKRVSVTLRNQVRTTVADTHVHGTPANYTPNVDISGQTVYFKNLKNGFSVEVKLTRIIP</sequence>
<dbReference type="InterPro" id="IPR011013">
    <property type="entry name" value="Gal_mutarotase_sf_dom"/>
</dbReference>
<dbReference type="SUPFAM" id="SSF48230">
    <property type="entry name" value="Chondroitin AC/alginate lyase"/>
    <property type="match status" value="1"/>
</dbReference>
<dbReference type="InterPro" id="IPR003159">
    <property type="entry name" value="Lyase_8_central_dom"/>
</dbReference>
<feature type="domain" description="Lyase catalytic" evidence="6">
    <location>
        <begin position="402"/>
        <end position="594"/>
    </location>
</feature>
<protein>
    <recommendedName>
        <fullName evidence="9">Chondroitin sulfate ABC exolyase</fullName>
    </recommendedName>
</protein>
<dbReference type="GO" id="GO:0005975">
    <property type="term" value="P:carbohydrate metabolic process"/>
    <property type="evidence" value="ECO:0007669"/>
    <property type="project" value="InterPro"/>
</dbReference>
<dbReference type="GO" id="GO:0006027">
    <property type="term" value="P:glycosaminoglycan catabolic process"/>
    <property type="evidence" value="ECO:0007669"/>
    <property type="project" value="InterPro"/>
</dbReference>
<evidence type="ECO:0000313" key="8">
    <source>
        <dbReference type="Proteomes" id="UP000275408"/>
    </source>
</evidence>
<dbReference type="InterPro" id="IPR015177">
    <property type="entry name" value="Lyase_catalyt"/>
</dbReference>
<dbReference type="PANTHER" id="PTHR37322">
    <property type="match status" value="1"/>
</dbReference>
<evidence type="ECO:0000256" key="1">
    <source>
        <dbReference type="ARBA" id="ARBA00006699"/>
    </source>
</evidence>
<dbReference type="InterPro" id="IPR039174">
    <property type="entry name" value="Chondroitin_ABC_lyase"/>
</dbReference>
<evidence type="ECO:0000259" key="4">
    <source>
        <dbReference type="Pfam" id="PF02278"/>
    </source>
</evidence>
<keyword evidence="3" id="KW-0732">Signal</keyword>
<feature type="chain" id="PRO_5018097768" description="Chondroitin sulfate ABC exolyase" evidence="3">
    <location>
        <begin position="25"/>
        <end position="1136"/>
    </location>
</feature>
<keyword evidence="8" id="KW-1185">Reference proteome</keyword>
<evidence type="ECO:0000259" key="6">
    <source>
        <dbReference type="Pfam" id="PF09093"/>
    </source>
</evidence>
<dbReference type="Gene3D" id="1.50.10.100">
    <property type="entry name" value="Chondroitin AC/alginate lyase"/>
    <property type="match status" value="2"/>
</dbReference>
<dbReference type="SUPFAM" id="SSF49785">
    <property type="entry name" value="Galactose-binding domain-like"/>
    <property type="match status" value="1"/>
</dbReference>
<keyword evidence="2" id="KW-0456">Lyase</keyword>
<dbReference type="InterPro" id="IPR008929">
    <property type="entry name" value="Chondroitin_lyas"/>
</dbReference>
<dbReference type="InterPro" id="IPR014718">
    <property type="entry name" value="GH-type_carb-bd"/>
</dbReference>
<accession>A0A3M6V1Y5</accession>
<feature type="signal peptide" evidence="3">
    <location>
        <begin position="1"/>
        <end position="24"/>
    </location>
</feature>
<dbReference type="Pfam" id="PF02278">
    <property type="entry name" value="Lyase_8"/>
    <property type="match status" value="1"/>
</dbReference>
<name>A0A3M6V1Y5_POCDA</name>
<dbReference type="Gene3D" id="2.60.220.10">
    <property type="entry name" value="Polysaccharide lyase family 8-like, C-terminal"/>
    <property type="match status" value="1"/>
</dbReference>
<dbReference type="SUPFAM" id="SSF49863">
    <property type="entry name" value="Hyaluronate lyase-like, C-terminal domain"/>
    <property type="match status" value="1"/>
</dbReference>
<dbReference type="GO" id="GO:0016837">
    <property type="term" value="F:carbon-oxygen lyase activity, acting on polysaccharides"/>
    <property type="evidence" value="ECO:0007669"/>
    <property type="project" value="UniProtKB-ARBA"/>
</dbReference>
<dbReference type="AlphaFoldDB" id="A0A3M6V1Y5"/>
<organism evidence="7 8">
    <name type="scientific">Pocillopora damicornis</name>
    <name type="common">Cauliflower coral</name>
    <name type="synonym">Millepora damicornis</name>
    <dbReference type="NCBI Taxonomy" id="46731"/>
    <lineage>
        <taxon>Eukaryota</taxon>
        <taxon>Metazoa</taxon>
        <taxon>Cnidaria</taxon>
        <taxon>Anthozoa</taxon>
        <taxon>Hexacorallia</taxon>
        <taxon>Scleractinia</taxon>
        <taxon>Astrocoeniina</taxon>
        <taxon>Pocilloporidae</taxon>
        <taxon>Pocillopora</taxon>
    </lineage>
</organism>
<comment type="caution">
    <text evidence="7">The sequence shown here is derived from an EMBL/GenBank/DDBJ whole genome shotgun (WGS) entry which is preliminary data.</text>
</comment>
<dbReference type="Gene3D" id="2.60.120.430">
    <property type="entry name" value="Galactose-binding lectin"/>
    <property type="match status" value="1"/>
</dbReference>
<dbReference type="InterPro" id="IPR011071">
    <property type="entry name" value="Lyase_8-like_C"/>
</dbReference>
<dbReference type="Gene3D" id="2.70.98.10">
    <property type="match status" value="1"/>
</dbReference>
<dbReference type="EMBL" id="RCHS01000253">
    <property type="protein sequence ID" value="RMX59907.1"/>
    <property type="molecule type" value="Genomic_DNA"/>
</dbReference>
<dbReference type="InterPro" id="IPR008979">
    <property type="entry name" value="Galactose-bd-like_sf"/>
</dbReference>
<gene>
    <name evidence="7" type="ORF">pdam_00001103</name>
</gene>
<dbReference type="Pfam" id="PF09092">
    <property type="entry name" value="Lyase_N"/>
    <property type="match status" value="1"/>
</dbReference>
<evidence type="ECO:0000259" key="5">
    <source>
        <dbReference type="Pfam" id="PF09092"/>
    </source>
</evidence>
<dbReference type="GO" id="GO:0030246">
    <property type="term" value="F:carbohydrate binding"/>
    <property type="evidence" value="ECO:0007669"/>
    <property type="project" value="InterPro"/>
</dbReference>
<comment type="similarity">
    <text evidence="1">Belongs to the polysaccharide lyase 8 family.</text>
</comment>
<evidence type="ECO:0000256" key="2">
    <source>
        <dbReference type="ARBA" id="ARBA00023239"/>
    </source>
</evidence>
<feature type="domain" description="Lyase N-terminal" evidence="5">
    <location>
        <begin position="37"/>
        <end position="152"/>
    </location>
</feature>
<dbReference type="GO" id="GO:0005576">
    <property type="term" value="C:extracellular region"/>
    <property type="evidence" value="ECO:0007669"/>
    <property type="project" value="InterPro"/>
</dbReference>
<dbReference type="PANTHER" id="PTHR37322:SF3">
    <property type="entry name" value="CHONDROITIN SULFATE ABC EXOLYASE"/>
    <property type="match status" value="1"/>
</dbReference>
<proteinExistence type="inferred from homology"/>
<dbReference type="InterPro" id="IPR015176">
    <property type="entry name" value="Lyase_N"/>
</dbReference>
<evidence type="ECO:0008006" key="9">
    <source>
        <dbReference type="Google" id="ProtNLM"/>
    </source>
</evidence>
<dbReference type="Pfam" id="PF09093">
    <property type="entry name" value="Lyase_catalyt"/>
    <property type="match status" value="1"/>
</dbReference>
<evidence type="ECO:0000313" key="7">
    <source>
        <dbReference type="EMBL" id="RMX59907.1"/>
    </source>
</evidence>
<dbReference type="Proteomes" id="UP000275408">
    <property type="component" value="Unassembled WGS sequence"/>
</dbReference>
<dbReference type="OrthoDB" id="5959743at2759"/>
<reference evidence="7 8" key="1">
    <citation type="journal article" date="2018" name="Sci. Rep.">
        <title>Comparative analysis of the Pocillopora damicornis genome highlights role of immune system in coral evolution.</title>
        <authorList>
            <person name="Cunning R."/>
            <person name="Bay R.A."/>
            <person name="Gillette P."/>
            <person name="Baker A.C."/>
            <person name="Traylor-Knowles N."/>
        </authorList>
    </citation>
    <scope>NUCLEOTIDE SEQUENCE [LARGE SCALE GENOMIC DNA]</scope>
    <source>
        <strain evidence="7">RSMAS</strain>
        <tissue evidence="7">Whole animal</tissue>
    </source>
</reference>
<dbReference type="SUPFAM" id="SSF74650">
    <property type="entry name" value="Galactose mutarotase-like"/>
    <property type="match status" value="1"/>
</dbReference>
<evidence type="ECO:0000256" key="3">
    <source>
        <dbReference type="SAM" id="SignalP"/>
    </source>
</evidence>